<reference evidence="2" key="1">
    <citation type="submission" date="2017-01" db="EMBL/GenBank/DDBJ databases">
        <authorList>
            <person name="Mah S.A."/>
            <person name="Swanson W.J."/>
            <person name="Moy G.W."/>
            <person name="Vacquier V.D."/>
        </authorList>
    </citation>
    <scope>NUCLEOTIDE SEQUENCE [LARGE SCALE GENOMIC DNA]</scope>
    <source>
        <strain evidence="2">124861</strain>
    </source>
</reference>
<evidence type="ECO:0000313" key="2">
    <source>
        <dbReference type="Proteomes" id="UP000193303"/>
    </source>
</evidence>
<dbReference type="Proteomes" id="UP000193303">
    <property type="component" value="Unassembled WGS sequence"/>
</dbReference>
<proteinExistence type="predicted"/>
<accession>A0A1X3DL15</accession>
<protein>
    <submittedName>
        <fullName evidence="1">Uncharacterized protein</fullName>
    </submittedName>
</protein>
<organism evidence="1 2">
    <name type="scientific">Neisseria dumasiana</name>
    <dbReference type="NCBI Taxonomy" id="1931275"/>
    <lineage>
        <taxon>Bacteria</taxon>
        <taxon>Pseudomonadati</taxon>
        <taxon>Pseudomonadota</taxon>
        <taxon>Betaproteobacteria</taxon>
        <taxon>Neisseriales</taxon>
        <taxon>Neisseriaceae</taxon>
        <taxon>Neisseria</taxon>
    </lineage>
</organism>
<gene>
    <name evidence="1" type="ORF">BV912_01735</name>
</gene>
<dbReference type="STRING" id="1931275.BV914_02785"/>
<evidence type="ECO:0000313" key="1">
    <source>
        <dbReference type="EMBL" id="OSI24602.1"/>
    </source>
</evidence>
<name>A0A1X3DL15_9NEIS</name>
<dbReference type="EMBL" id="MTAB01000003">
    <property type="protein sequence ID" value="OSI24602.1"/>
    <property type="molecule type" value="Genomic_DNA"/>
</dbReference>
<sequence>MYFQILFKTFIYYRIDTGQKIFCGILRALYRKLFWRRLKFHCYEAHLFCCSYLTGYTALRKVENN</sequence>
<dbReference type="AlphaFoldDB" id="A0A1X3DL15"/>
<comment type="caution">
    <text evidence="1">The sequence shown here is derived from an EMBL/GenBank/DDBJ whole genome shotgun (WGS) entry which is preliminary data.</text>
</comment>